<evidence type="ECO:0000313" key="4">
    <source>
        <dbReference type="Proteomes" id="UP000319026"/>
    </source>
</evidence>
<dbReference type="Proteomes" id="UP000315444">
    <property type="component" value="Unassembled WGS sequence"/>
</dbReference>
<evidence type="ECO:0000313" key="1">
    <source>
        <dbReference type="EMBL" id="TWV40435.1"/>
    </source>
</evidence>
<protein>
    <submittedName>
        <fullName evidence="2">Uncharacterized protein</fullName>
    </submittedName>
</protein>
<organism evidence="2 4">
    <name type="scientific">Bacteroides fragilis</name>
    <dbReference type="NCBI Taxonomy" id="817"/>
    <lineage>
        <taxon>Bacteria</taxon>
        <taxon>Pseudomonadati</taxon>
        <taxon>Bacteroidota</taxon>
        <taxon>Bacteroidia</taxon>
        <taxon>Bacteroidales</taxon>
        <taxon>Bacteroidaceae</taxon>
        <taxon>Bacteroides</taxon>
    </lineage>
</organism>
<reference evidence="1 3" key="1">
    <citation type="submission" date="2019-07" db="EMBL/GenBank/DDBJ databases">
        <title>Genome sequencing of Bacteroides fragilis.</title>
        <authorList>
            <person name="Galasyn E.V."/>
            <person name="Ruoff K.L."/>
            <person name="Price C.E."/>
            <person name="Valls R.A."/>
            <person name="O'Toole G.A."/>
        </authorList>
    </citation>
    <scope>NUCLEOTIDE SEQUENCE [LARGE SCALE GENOMIC DNA]</scope>
    <source>
        <strain evidence="1 3">AD135F_1B</strain>
    </source>
</reference>
<proteinExistence type="predicted"/>
<dbReference type="Proteomes" id="UP000319026">
    <property type="component" value="Unassembled WGS sequence"/>
</dbReference>
<evidence type="ECO:0000313" key="3">
    <source>
        <dbReference type="Proteomes" id="UP000315444"/>
    </source>
</evidence>
<dbReference type="EMBL" id="VOHV01000006">
    <property type="protein sequence ID" value="TWV40435.1"/>
    <property type="molecule type" value="Genomic_DNA"/>
</dbReference>
<dbReference type="RefSeq" id="WP_010993660.1">
    <property type="nucleotide sequence ID" value="NZ_CP036555.1"/>
</dbReference>
<gene>
    <name evidence="2" type="ORF">FSA03_14030</name>
    <name evidence="1" type="ORF">FSA06_14040</name>
</gene>
<reference evidence="2 4" key="2">
    <citation type="submission" date="2019-07" db="EMBL/GenBank/DDBJ databases">
        <title>Genome Sequencing of Bacteroides fragilis.</title>
        <authorList>
            <person name="Pinto K.M."/>
            <person name="Ruoff K.L."/>
            <person name="Price C.E."/>
            <person name="Valls R.A."/>
            <person name="O'Toole G.A."/>
        </authorList>
    </citation>
    <scope>NUCLEOTIDE SEQUENCE [LARGE SCALE GENOMIC DNA]</scope>
    <source>
        <strain evidence="2 4">AD135F_3B</strain>
    </source>
</reference>
<sequence>MGSLVAEYGEFTARKGNFINTDVSTDILFKKQLILCMGKLIPVKITTNDCGITASEEHRQRYTKSSITYN</sequence>
<accession>A0A5C6JHE9</accession>
<evidence type="ECO:0000313" key="2">
    <source>
        <dbReference type="EMBL" id="TWV47552.1"/>
    </source>
</evidence>
<dbReference type="EMBL" id="VOHT01000006">
    <property type="protein sequence ID" value="TWV47552.1"/>
    <property type="molecule type" value="Genomic_DNA"/>
</dbReference>
<dbReference type="AlphaFoldDB" id="A0A5C6JHE9"/>
<name>A0A5C6JHE9_BACFG</name>
<comment type="caution">
    <text evidence="2">The sequence shown here is derived from an EMBL/GenBank/DDBJ whole genome shotgun (WGS) entry which is preliminary data.</text>
</comment>